<dbReference type="Pfam" id="PF00291">
    <property type="entry name" value="PALP"/>
    <property type="match status" value="1"/>
</dbReference>
<dbReference type="Proteomes" id="UP000182800">
    <property type="component" value="Unassembled WGS sequence"/>
</dbReference>
<comment type="caution">
    <text evidence="7">The sequence shown here is derived from an EMBL/GenBank/DDBJ whole genome shotgun (WGS) entry which is preliminary data.</text>
</comment>
<dbReference type="FunFam" id="3.40.50.1100:FF:000007">
    <property type="entry name" value="L-threonine dehydratase catabolic TdcB"/>
    <property type="match status" value="1"/>
</dbReference>
<dbReference type="GO" id="GO:0003941">
    <property type="term" value="F:L-serine ammonia-lyase activity"/>
    <property type="evidence" value="ECO:0007669"/>
    <property type="project" value="UniProtKB-EC"/>
</dbReference>
<dbReference type="OrthoDB" id="9811476at2"/>
<protein>
    <submittedName>
        <fullName evidence="7">Threonine ammonia-lyase</fullName>
        <ecNumber evidence="7">4.3.1.19</ecNumber>
    </submittedName>
    <submittedName>
        <fullName evidence="8">Threonine dehydratase</fullName>
    </submittedName>
</protein>
<dbReference type="InterPro" id="IPR002912">
    <property type="entry name" value="ACT_dom"/>
</dbReference>
<dbReference type="RefSeq" id="WP_074444884.1">
    <property type="nucleotide sequence ID" value="NZ_FMBM01000002.1"/>
</dbReference>
<evidence type="ECO:0000313" key="8">
    <source>
        <dbReference type="EMBL" id="SCC81115.1"/>
    </source>
</evidence>
<dbReference type="InterPro" id="IPR045865">
    <property type="entry name" value="ACT-like_dom_sf"/>
</dbReference>
<evidence type="ECO:0000256" key="1">
    <source>
        <dbReference type="ARBA" id="ARBA00001933"/>
    </source>
</evidence>
<dbReference type="STRING" id="1653334.GA0071312_2047"/>
<gene>
    <name evidence="7" type="primary">ilvA1</name>
    <name evidence="8" type="ORF">GA0071312_2047</name>
    <name evidence="7" type="ORF">HLUCCO17_09380</name>
</gene>
<proteinExistence type="inferred from homology"/>
<dbReference type="PATRIC" id="fig|1653334.4.peg.2981"/>
<evidence type="ECO:0000313" key="9">
    <source>
        <dbReference type="Proteomes" id="UP000050497"/>
    </source>
</evidence>
<organism evidence="7 9">
    <name type="scientific">Saliniramus fredricksonii</name>
    <dbReference type="NCBI Taxonomy" id="1653334"/>
    <lineage>
        <taxon>Bacteria</taxon>
        <taxon>Pseudomonadati</taxon>
        <taxon>Pseudomonadota</taxon>
        <taxon>Alphaproteobacteria</taxon>
        <taxon>Hyphomicrobiales</taxon>
        <taxon>Salinarimonadaceae</taxon>
        <taxon>Saliniramus</taxon>
    </lineage>
</organism>
<dbReference type="CDD" id="cd04886">
    <property type="entry name" value="ACT_ThrD-II-like"/>
    <property type="match status" value="1"/>
</dbReference>
<name>A0A0N8KEB7_9HYPH</name>
<evidence type="ECO:0000256" key="4">
    <source>
        <dbReference type="ARBA" id="ARBA00023239"/>
    </source>
</evidence>
<keyword evidence="4 7" id="KW-0456">Lyase</keyword>
<dbReference type="GO" id="GO:0009097">
    <property type="term" value="P:isoleucine biosynthetic process"/>
    <property type="evidence" value="ECO:0007669"/>
    <property type="project" value="TreeGrafter"/>
</dbReference>
<dbReference type="EC" id="4.3.1.19" evidence="7"/>
<dbReference type="NCBIfam" id="TIGR01127">
    <property type="entry name" value="ilvA_1Cterm"/>
    <property type="match status" value="1"/>
</dbReference>
<dbReference type="EMBL" id="FMBM01000002">
    <property type="protein sequence ID" value="SCC81115.1"/>
    <property type="molecule type" value="Genomic_DNA"/>
</dbReference>
<dbReference type="GO" id="GO:0006565">
    <property type="term" value="P:L-serine catabolic process"/>
    <property type="evidence" value="ECO:0007669"/>
    <property type="project" value="TreeGrafter"/>
</dbReference>
<feature type="domain" description="ACT" evidence="6">
    <location>
        <begin position="333"/>
        <end position="414"/>
    </location>
</feature>
<dbReference type="SUPFAM" id="SSF55021">
    <property type="entry name" value="ACT-like"/>
    <property type="match status" value="1"/>
</dbReference>
<keyword evidence="3" id="KW-0663">Pyridoxal phosphate</keyword>
<dbReference type="InterPro" id="IPR036052">
    <property type="entry name" value="TrpB-like_PALP_sf"/>
</dbReference>
<comment type="cofactor">
    <cofactor evidence="1">
        <name>pyridoxal 5'-phosphate</name>
        <dbReference type="ChEBI" id="CHEBI:597326"/>
    </cofactor>
</comment>
<dbReference type="NCBIfam" id="NF005600">
    <property type="entry name" value="PRK07334.1"/>
    <property type="match status" value="1"/>
</dbReference>
<accession>A0A0N8KEB7</accession>
<dbReference type="Proteomes" id="UP000050497">
    <property type="component" value="Unassembled WGS sequence"/>
</dbReference>
<dbReference type="InterPro" id="IPR001926">
    <property type="entry name" value="TrpB-like_PALP"/>
</dbReference>
<dbReference type="InterPro" id="IPR050147">
    <property type="entry name" value="Ser/Thr_Dehydratase"/>
</dbReference>
<sequence length="417" mass="43952">MSASGEEHAISLDDIRAAARVIDGHVITSPMIHSPRLSQLTGAQVQLKLENMQATGAFKERGAVNRLAALDAHARAAGVIAMSAGNHAQAVAYHARRMKIPATIVMPEATPLVKVENTIAHGARVVLHGETLVETEAEAKAIAAREGLTMVHPFDDPLVMAGQGTIALEMLAQCPDIDTLVVPIGGGGLISGIAVAARALAPEIRIIGVEAALYASFHNVLTGDDRPIGGATLAEGIAVKHPGRLTLPIVRDLVEEIVVVEEDLIESAVNACATYQRTMAEGAGAAGIAAMLARPDLFAGRNVGVVLCGGNIDARILASVMVRELEREERVVAFRIYSHDRPGLLGRVSTRLGELGANILEVSHGRLYLDVPAKGVTVDLTIETRDAAHTAQILAALRDEGYEPRRIDPRGLMQAGP</sequence>
<evidence type="ECO:0000256" key="2">
    <source>
        <dbReference type="ARBA" id="ARBA00010869"/>
    </source>
</evidence>
<keyword evidence="10" id="KW-1185">Reference proteome</keyword>
<dbReference type="Pfam" id="PF01842">
    <property type="entry name" value="ACT"/>
    <property type="match status" value="1"/>
</dbReference>
<reference evidence="7 9" key="1">
    <citation type="submission" date="2015-09" db="EMBL/GenBank/DDBJ databases">
        <title>Identification and resolution of microdiversity through metagenomic sequencing of parallel consortia.</title>
        <authorList>
            <person name="Nelson W.C."/>
            <person name="Romine M.F."/>
            <person name="Lindemann S.R."/>
        </authorList>
    </citation>
    <scope>NUCLEOTIDE SEQUENCE [LARGE SCALE GENOMIC DNA]</scope>
    <source>
        <strain evidence="7">HL-109</strain>
    </source>
</reference>
<dbReference type="PROSITE" id="PS51671">
    <property type="entry name" value="ACT"/>
    <property type="match status" value="1"/>
</dbReference>
<dbReference type="AlphaFoldDB" id="A0A0N8KEB7"/>
<dbReference type="InterPro" id="IPR044561">
    <property type="entry name" value="ACT_ThrD-II-like"/>
</dbReference>
<evidence type="ECO:0000256" key="5">
    <source>
        <dbReference type="ARBA" id="ARBA00049406"/>
    </source>
</evidence>
<evidence type="ECO:0000313" key="7">
    <source>
        <dbReference type="EMBL" id="KPQ10890.1"/>
    </source>
</evidence>
<comment type="catalytic activity">
    <reaction evidence="5">
        <text>L-serine = pyruvate + NH4(+)</text>
        <dbReference type="Rhea" id="RHEA:19169"/>
        <dbReference type="ChEBI" id="CHEBI:15361"/>
        <dbReference type="ChEBI" id="CHEBI:28938"/>
        <dbReference type="ChEBI" id="CHEBI:33384"/>
        <dbReference type="EC" id="4.3.1.17"/>
    </reaction>
</comment>
<evidence type="ECO:0000313" key="10">
    <source>
        <dbReference type="Proteomes" id="UP000182800"/>
    </source>
</evidence>
<evidence type="ECO:0000256" key="3">
    <source>
        <dbReference type="ARBA" id="ARBA00022898"/>
    </source>
</evidence>
<dbReference type="PANTHER" id="PTHR48078">
    <property type="entry name" value="THREONINE DEHYDRATASE, MITOCHONDRIAL-RELATED"/>
    <property type="match status" value="1"/>
</dbReference>
<evidence type="ECO:0000259" key="6">
    <source>
        <dbReference type="PROSITE" id="PS51671"/>
    </source>
</evidence>
<comment type="similarity">
    <text evidence="2">Belongs to the serine/threonine dehydratase family.</text>
</comment>
<dbReference type="SUPFAM" id="SSF53686">
    <property type="entry name" value="Tryptophan synthase beta subunit-like PLP-dependent enzymes"/>
    <property type="match status" value="1"/>
</dbReference>
<dbReference type="Gene3D" id="3.30.70.260">
    <property type="match status" value="1"/>
</dbReference>
<dbReference type="CDD" id="cd01562">
    <property type="entry name" value="Thr-dehyd"/>
    <property type="match status" value="1"/>
</dbReference>
<dbReference type="GO" id="GO:0004794">
    <property type="term" value="F:threonine deaminase activity"/>
    <property type="evidence" value="ECO:0007669"/>
    <property type="project" value="UniProtKB-EC"/>
</dbReference>
<reference evidence="8 10" key="2">
    <citation type="submission" date="2016-08" db="EMBL/GenBank/DDBJ databases">
        <authorList>
            <person name="Varghese N."/>
            <person name="Submissions Spin"/>
        </authorList>
    </citation>
    <scope>NUCLEOTIDE SEQUENCE [LARGE SCALE GENOMIC DNA]</scope>
    <source>
        <strain evidence="8 10">HL-109</strain>
    </source>
</reference>
<dbReference type="EMBL" id="LJSX01000012">
    <property type="protein sequence ID" value="KPQ10890.1"/>
    <property type="molecule type" value="Genomic_DNA"/>
</dbReference>
<dbReference type="GO" id="GO:0006567">
    <property type="term" value="P:L-threonine catabolic process"/>
    <property type="evidence" value="ECO:0007669"/>
    <property type="project" value="InterPro"/>
</dbReference>
<dbReference type="PANTHER" id="PTHR48078:SF6">
    <property type="entry name" value="L-THREONINE DEHYDRATASE CATABOLIC TDCB"/>
    <property type="match status" value="1"/>
</dbReference>
<dbReference type="InterPro" id="IPR005789">
    <property type="entry name" value="Thr_deHydtase_catblc"/>
</dbReference>
<dbReference type="Gene3D" id="3.40.50.1100">
    <property type="match status" value="2"/>
</dbReference>